<reference evidence="2" key="2">
    <citation type="journal article" date="2021" name="PeerJ">
        <title>Extensive microbial diversity within the chicken gut microbiome revealed by metagenomics and culture.</title>
        <authorList>
            <person name="Gilroy R."/>
            <person name="Ravi A."/>
            <person name="Getino M."/>
            <person name="Pursley I."/>
            <person name="Horton D.L."/>
            <person name="Alikhan N.F."/>
            <person name="Baker D."/>
            <person name="Gharbi K."/>
            <person name="Hall N."/>
            <person name="Watson M."/>
            <person name="Adriaenssens E.M."/>
            <person name="Foster-Nyarko E."/>
            <person name="Jarju S."/>
            <person name="Secka A."/>
            <person name="Antonio M."/>
            <person name="Oren A."/>
            <person name="Chaudhuri R.R."/>
            <person name="La Ragione R."/>
            <person name="Hildebrand F."/>
            <person name="Pallen M.J."/>
        </authorList>
    </citation>
    <scope>NUCLEOTIDE SEQUENCE</scope>
    <source>
        <strain evidence="2">CHK147-3167</strain>
    </source>
</reference>
<feature type="transmembrane region" description="Helical" evidence="1">
    <location>
        <begin position="12"/>
        <end position="35"/>
    </location>
</feature>
<gene>
    <name evidence="2" type="ORF">IAB27_01055</name>
</gene>
<name>A0A9D0ZPV9_9FIRM</name>
<dbReference type="AlphaFoldDB" id="A0A9D0ZPV9"/>
<dbReference type="EMBL" id="DVFV01000024">
    <property type="protein sequence ID" value="HIQ90204.1"/>
    <property type="molecule type" value="Genomic_DNA"/>
</dbReference>
<keyword evidence="1" id="KW-0812">Transmembrane</keyword>
<keyword evidence="1" id="KW-0472">Membrane</keyword>
<comment type="caution">
    <text evidence="2">The sequence shown here is derived from an EMBL/GenBank/DDBJ whole genome shotgun (WGS) entry which is preliminary data.</text>
</comment>
<evidence type="ECO:0000256" key="1">
    <source>
        <dbReference type="SAM" id="Phobius"/>
    </source>
</evidence>
<evidence type="ECO:0000313" key="2">
    <source>
        <dbReference type="EMBL" id="HIQ90204.1"/>
    </source>
</evidence>
<evidence type="ECO:0000313" key="3">
    <source>
        <dbReference type="Proteomes" id="UP000886786"/>
    </source>
</evidence>
<keyword evidence="1" id="KW-1133">Transmembrane helix</keyword>
<evidence type="ECO:0008006" key="4">
    <source>
        <dbReference type="Google" id="ProtNLM"/>
    </source>
</evidence>
<reference evidence="2" key="1">
    <citation type="submission" date="2020-10" db="EMBL/GenBank/DDBJ databases">
        <authorList>
            <person name="Gilroy R."/>
        </authorList>
    </citation>
    <scope>NUCLEOTIDE SEQUENCE</scope>
    <source>
        <strain evidence="2">CHK147-3167</strain>
    </source>
</reference>
<organism evidence="2 3">
    <name type="scientific">Candidatus Coprosoma intestinipullorum</name>
    <dbReference type="NCBI Taxonomy" id="2840752"/>
    <lineage>
        <taxon>Bacteria</taxon>
        <taxon>Bacillati</taxon>
        <taxon>Bacillota</taxon>
        <taxon>Bacillota incertae sedis</taxon>
        <taxon>Candidatus Coprosoma</taxon>
    </lineage>
</organism>
<protein>
    <recommendedName>
        <fullName evidence="4">Flp family type IVb pilin</fullName>
    </recommendedName>
</protein>
<sequence length="63" mass="6876">MKLNKKGQALVEYLLIIAVISVIVVSVVKLFGGYLQDAMTKSSCKLVDKEYVEGKNPGEGTCR</sequence>
<dbReference type="Proteomes" id="UP000886786">
    <property type="component" value="Unassembled WGS sequence"/>
</dbReference>
<accession>A0A9D0ZPV9</accession>
<proteinExistence type="predicted"/>